<organism evidence="15 16">
    <name type="scientific">Cyprinus carpio carpio</name>
    <dbReference type="NCBI Taxonomy" id="630221"/>
    <lineage>
        <taxon>Eukaryota</taxon>
        <taxon>Metazoa</taxon>
        <taxon>Chordata</taxon>
        <taxon>Craniata</taxon>
        <taxon>Vertebrata</taxon>
        <taxon>Euteleostomi</taxon>
        <taxon>Actinopterygii</taxon>
        <taxon>Neopterygii</taxon>
        <taxon>Teleostei</taxon>
        <taxon>Ostariophysi</taxon>
        <taxon>Cypriniformes</taxon>
        <taxon>Cyprinidae</taxon>
        <taxon>Cyprininae</taxon>
        <taxon>Cyprinus</taxon>
    </lineage>
</organism>
<keyword evidence="11 13" id="KW-0472">Membrane</keyword>
<dbReference type="Pfam" id="PF01762">
    <property type="entry name" value="Galactosyl_T"/>
    <property type="match status" value="1"/>
</dbReference>
<keyword evidence="9 13" id="KW-0333">Golgi apparatus</keyword>
<evidence type="ECO:0000256" key="13">
    <source>
        <dbReference type="RuleBase" id="RU363063"/>
    </source>
</evidence>
<accession>A0A8C1EMN4</accession>
<evidence type="ECO:0000259" key="14">
    <source>
        <dbReference type="Pfam" id="PF19341"/>
    </source>
</evidence>
<dbReference type="EC" id="2.4.1.-" evidence="13"/>
<dbReference type="Gene3D" id="3.90.550.50">
    <property type="match status" value="1"/>
</dbReference>
<keyword evidence="7 13" id="KW-0735">Signal-anchor</keyword>
<keyword evidence="6 13" id="KW-0812">Transmembrane</keyword>
<evidence type="ECO:0000256" key="10">
    <source>
        <dbReference type="ARBA" id="ARBA00023098"/>
    </source>
</evidence>
<reference evidence="15" key="1">
    <citation type="submission" date="2025-08" db="UniProtKB">
        <authorList>
            <consortium name="Ensembl"/>
        </authorList>
    </citation>
    <scope>IDENTIFICATION</scope>
</reference>
<keyword evidence="4 13" id="KW-0328">Glycosyltransferase</keyword>
<dbReference type="AlphaFoldDB" id="A0A8C1EMN4"/>
<evidence type="ECO:0000313" key="15">
    <source>
        <dbReference type="Ensembl" id="ENSCCRP00000079822.2"/>
    </source>
</evidence>
<keyword evidence="5" id="KW-0808">Transferase</keyword>
<evidence type="ECO:0000256" key="1">
    <source>
        <dbReference type="ARBA" id="ARBA00004323"/>
    </source>
</evidence>
<evidence type="ECO:0000256" key="2">
    <source>
        <dbReference type="ARBA" id="ARBA00004922"/>
    </source>
</evidence>
<dbReference type="GO" id="GO:0008499">
    <property type="term" value="F:N-acetyl-beta-D-glucosaminide beta-(1,3)-galactosyltransferase activity"/>
    <property type="evidence" value="ECO:0007669"/>
    <property type="project" value="TreeGrafter"/>
</dbReference>
<evidence type="ECO:0000313" key="16">
    <source>
        <dbReference type="Proteomes" id="UP001108240"/>
    </source>
</evidence>
<feature type="domain" description="Beta-1,3-galactosyltransferase 2 N-terminal" evidence="14">
    <location>
        <begin position="163"/>
        <end position="214"/>
    </location>
</feature>
<evidence type="ECO:0000256" key="12">
    <source>
        <dbReference type="ARBA" id="ARBA00023180"/>
    </source>
</evidence>
<evidence type="ECO:0000256" key="5">
    <source>
        <dbReference type="ARBA" id="ARBA00022679"/>
    </source>
</evidence>
<dbReference type="FunFam" id="3.90.550.50:FF:000001">
    <property type="entry name" value="Hexosyltransferase"/>
    <property type="match status" value="1"/>
</dbReference>
<evidence type="ECO:0000256" key="11">
    <source>
        <dbReference type="ARBA" id="ARBA00023136"/>
    </source>
</evidence>
<dbReference type="GO" id="GO:0006629">
    <property type="term" value="P:lipid metabolic process"/>
    <property type="evidence" value="ECO:0007669"/>
    <property type="project" value="UniProtKB-KW"/>
</dbReference>
<name>A0A8C1EMN4_CYPCA</name>
<evidence type="ECO:0000256" key="7">
    <source>
        <dbReference type="ARBA" id="ARBA00022968"/>
    </source>
</evidence>
<dbReference type="GO" id="GO:0006493">
    <property type="term" value="P:protein O-linked glycosylation"/>
    <property type="evidence" value="ECO:0007669"/>
    <property type="project" value="TreeGrafter"/>
</dbReference>
<evidence type="ECO:0000256" key="6">
    <source>
        <dbReference type="ARBA" id="ARBA00022692"/>
    </source>
</evidence>
<sequence length="472" mass="54328">MVKIHLTVQIRNAWGGGGKWIVDGGVNDQRSIPRLRWLPTAPATKKNVAHRDPCIKMQSFHISGLCVYSGRPGKSHKPKEIMRWKRRQRYCSVALFLIGLVFAGGLVIQGQWPSQITKEKSAAQELQTMKTFSNLTMLKTTKLQEFEQSLSPLNSNENVILALDESLQQELESSLLSNISLSEEMTAARILREEPYEYILNEPNACLLRAPFLVLLIEVEPKKTAARDAIRKTWANESVAGGLGLIRLFIIGVNQDTQRNDSILQQTIEEESHRYHDIIQQDYRDTYNNLTLKTLMGMYWITKYCPEAKYVMKTDSDMFVNTEYLIEKLLKPRGQPTQKYFTGLHMLDFSPNRNKESKWYMPQEVYPGSRYPTFCSGTGYVFSGDLAQRIYVASLIIPRLHLEDVYVGICLAKLKIEPTPPPNELLFNHWRVPYSSCRYSNLITSHGIHPNEIIQYWQHLQSNKHNPCQTTW</sequence>
<comment type="pathway">
    <text evidence="2">Protein modification; protein glycosylation.</text>
</comment>
<dbReference type="Proteomes" id="UP001108240">
    <property type="component" value="Unplaced"/>
</dbReference>
<feature type="transmembrane region" description="Helical" evidence="13">
    <location>
        <begin position="90"/>
        <end position="112"/>
    </location>
</feature>
<dbReference type="InterPro" id="IPR045821">
    <property type="entry name" value="B3GT2_N"/>
</dbReference>
<dbReference type="GO" id="GO:0000139">
    <property type="term" value="C:Golgi membrane"/>
    <property type="evidence" value="ECO:0007669"/>
    <property type="project" value="UniProtKB-SubCell"/>
</dbReference>
<keyword evidence="12" id="KW-0325">Glycoprotein</keyword>
<keyword evidence="10" id="KW-0443">Lipid metabolism</keyword>
<evidence type="ECO:0000256" key="8">
    <source>
        <dbReference type="ARBA" id="ARBA00022989"/>
    </source>
</evidence>
<dbReference type="GeneTree" id="ENSGT00940000155117"/>
<dbReference type="PANTHER" id="PTHR11214:SF19">
    <property type="entry name" value="BETA-1,3-GALACTOSYLTRANSFERASE 2"/>
    <property type="match status" value="1"/>
</dbReference>
<dbReference type="Pfam" id="PF19341">
    <property type="entry name" value="B3GALT2_N"/>
    <property type="match status" value="1"/>
</dbReference>
<dbReference type="Ensembl" id="ENSCCRT00000086600.2">
    <property type="protein sequence ID" value="ENSCCRP00000079822.2"/>
    <property type="gene ID" value="ENSCCRG00000066657.1"/>
</dbReference>
<proteinExistence type="inferred from homology"/>
<protein>
    <recommendedName>
        <fullName evidence="13">Hexosyltransferase</fullName>
        <ecNumber evidence="13">2.4.1.-</ecNumber>
    </recommendedName>
</protein>
<evidence type="ECO:0000256" key="3">
    <source>
        <dbReference type="ARBA" id="ARBA00008661"/>
    </source>
</evidence>
<keyword evidence="16" id="KW-1185">Reference proteome</keyword>
<reference evidence="15" key="2">
    <citation type="submission" date="2025-09" db="UniProtKB">
        <authorList>
            <consortium name="Ensembl"/>
        </authorList>
    </citation>
    <scope>IDENTIFICATION</scope>
</reference>
<gene>
    <name evidence="15" type="primary">B3GALT2</name>
</gene>
<evidence type="ECO:0000256" key="9">
    <source>
        <dbReference type="ARBA" id="ARBA00023034"/>
    </source>
</evidence>
<comment type="similarity">
    <text evidence="3 13">Belongs to the glycosyltransferase 31 family.</text>
</comment>
<comment type="subcellular location">
    <subcellularLocation>
        <location evidence="1 13">Golgi apparatus membrane</location>
        <topology evidence="1 13">Single-pass type II membrane protein</topology>
    </subcellularLocation>
</comment>
<dbReference type="PANTHER" id="PTHR11214">
    <property type="entry name" value="BETA-1,3-N-ACETYLGLUCOSAMINYLTRANSFERASE"/>
    <property type="match status" value="1"/>
</dbReference>
<dbReference type="InterPro" id="IPR002659">
    <property type="entry name" value="Glyco_trans_31"/>
</dbReference>
<keyword evidence="8 13" id="KW-1133">Transmembrane helix</keyword>
<evidence type="ECO:0000256" key="4">
    <source>
        <dbReference type="ARBA" id="ARBA00022676"/>
    </source>
</evidence>